<sequence>MSVGRISEMIVDQIRLLIRQGDLAPGDRLPAERELCERFGVSRVTVREALRVLEANGLVVIRVGARGGAFVTAPSSRLVGEGIADLITLSTMSAQEVTETRMVLELGIIPLVCERATEEDIAALYEICDRSKAALEGDEYPLALSAEWHTRYARATHNGAIAMLVESLHDPLVMSLERAREAAPLHGRRGVREHRALVDAIAERDAARAIELMRTHLQRTAKLVATGERADTRRTSRSGGGKREGTVAEKPTGGSTRKGPATGKSG</sequence>
<name>A0ABW4EWM4_9PSEU</name>
<dbReference type="RefSeq" id="WP_344717667.1">
    <property type="nucleotide sequence ID" value="NZ_BAAAUS010000001.1"/>
</dbReference>
<reference evidence="7" key="1">
    <citation type="journal article" date="2019" name="Int. J. Syst. Evol. Microbiol.">
        <title>The Global Catalogue of Microorganisms (GCM) 10K type strain sequencing project: providing services to taxonomists for standard genome sequencing and annotation.</title>
        <authorList>
            <consortium name="The Broad Institute Genomics Platform"/>
            <consortium name="The Broad Institute Genome Sequencing Center for Infectious Disease"/>
            <person name="Wu L."/>
            <person name="Ma J."/>
        </authorList>
    </citation>
    <scope>NUCLEOTIDE SEQUENCE [LARGE SCALE GENOMIC DNA]</scope>
    <source>
        <strain evidence="7">CCM 7043</strain>
    </source>
</reference>
<evidence type="ECO:0000256" key="1">
    <source>
        <dbReference type="ARBA" id="ARBA00023015"/>
    </source>
</evidence>
<dbReference type="PANTHER" id="PTHR43537">
    <property type="entry name" value="TRANSCRIPTIONAL REGULATOR, GNTR FAMILY"/>
    <property type="match status" value="1"/>
</dbReference>
<dbReference type="PANTHER" id="PTHR43537:SF5">
    <property type="entry name" value="UXU OPERON TRANSCRIPTIONAL REGULATOR"/>
    <property type="match status" value="1"/>
</dbReference>
<keyword evidence="3" id="KW-0804">Transcription</keyword>
<dbReference type="InterPro" id="IPR008920">
    <property type="entry name" value="TF_FadR/GntR_C"/>
</dbReference>
<evidence type="ECO:0000256" key="3">
    <source>
        <dbReference type="ARBA" id="ARBA00023163"/>
    </source>
</evidence>
<dbReference type="EMBL" id="JBHUCO010000019">
    <property type="protein sequence ID" value="MFD1519673.1"/>
    <property type="molecule type" value="Genomic_DNA"/>
</dbReference>
<protein>
    <submittedName>
        <fullName evidence="6">FadR/GntR family transcriptional regulator</fullName>
    </submittedName>
</protein>
<dbReference type="CDD" id="cd07377">
    <property type="entry name" value="WHTH_GntR"/>
    <property type="match status" value="1"/>
</dbReference>
<dbReference type="Pfam" id="PF07729">
    <property type="entry name" value="FCD"/>
    <property type="match status" value="1"/>
</dbReference>
<keyword evidence="7" id="KW-1185">Reference proteome</keyword>
<dbReference type="InterPro" id="IPR036388">
    <property type="entry name" value="WH-like_DNA-bd_sf"/>
</dbReference>
<keyword evidence="2" id="KW-0238">DNA-binding</keyword>
<feature type="region of interest" description="Disordered" evidence="4">
    <location>
        <begin position="223"/>
        <end position="266"/>
    </location>
</feature>
<feature type="domain" description="HTH gntR-type" evidence="5">
    <location>
        <begin position="4"/>
        <end position="74"/>
    </location>
</feature>
<keyword evidence="1" id="KW-0805">Transcription regulation</keyword>
<dbReference type="InterPro" id="IPR036390">
    <property type="entry name" value="WH_DNA-bd_sf"/>
</dbReference>
<evidence type="ECO:0000256" key="2">
    <source>
        <dbReference type="ARBA" id="ARBA00023125"/>
    </source>
</evidence>
<evidence type="ECO:0000256" key="4">
    <source>
        <dbReference type="SAM" id="MobiDB-lite"/>
    </source>
</evidence>
<dbReference type="SMART" id="SM00895">
    <property type="entry name" value="FCD"/>
    <property type="match status" value="1"/>
</dbReference>
<comment type="caution">
    <text evidence="6">The sequence shown here is derived from an EMBL/GenBank/DDBJ whole genome shotgun (WGS) entry which is preliminary data.</text>
</comment>
<dbReference type="SUPFAM" id="SSF46785">
    <property type="entry name" value="Winged helix' DNA-binding domain"/>
    <property type="match status" value="1"/>
</dbReference>
<dbReference type="SMART" id="SM00345">
    <property type="entry name" value="HTH_GNTR"/>
    <property type="match status" value="1"/>
</dbReference>
<gene>
    <name evidence="6" type="ORF">ACFSJD_19420</name>
</gene>
<dbReference type="Pfam" id="PF00392">
    <property type="entry name" value="GntR"/>
    <property type="match status" value="1"/>
</dbReference>
<dbReference type="SUPFAM" id="SSF48008">
    <property type="entry name" value="GntR ligand-binding domain-like"/>
    <property type="match status" value="1"/>
</dbReference>
<dbReference type="Gene3D" id="1.10.10.10">
    <property type="entry name" value="Winged helix-like DNA-binding domain superfamily/Winged helix DNA-binding domain"/>
    <property type="match status" value="1"/>
</dbReference>
<dbReference type="Proteomes" id="UP001597114">
    <property type="component" value="Unassembled WGS sequence"/>
</dbReference>
<evidence type="ECO:0000259" key="5">
    <source>
        <dbReference type="PROSITE" id="PS50949"/>
    </source>
</evidence>
<accession>A0ABW4EWM4</accession>
<dbReference type="InterPro" id="IPR000524">
    <property type="entry name" value="Tscrpt_reg_HTH_GntR"/>
</dbReference>
<dbReference type="Gene3D" id="1.20.120.530">
    <property type="entry name" value="GntR ligand-binding domain-like"/>
    <property type="match status" value="1"/>
</dbReference>
<dbReference type="PROSITE" id="PS50949">
    <property type="entry name" value="HTH_GNTR"/>
    <property type="match status" value="1"/>
</dbReference>
<evidence type="ECO:0000313" key="7">
    <source>
        <dbReference type="Proteomes" id="UP001597114"/>
    </source>
</evidence>
<dbReference type="InterPro" id="IPR011711">
    <property type="entry name" value="GntR_C"/>
</dbReference>
<dbReference type="PRINTS" id="PR00035">
    <property type="entry name" value="HTHGNTR"/>
</dbReference>
<organism evidence="6 7">
    <name type="scientific">Pseudonocardia yunnanensis</name>
    <dbReference type="NCBI Taxonomy" id="58107"/>
    <lineage>
        <taxon>Bacteria</taxon>
        <taxon>Bacillati</taxon>
        <taxon>Actinomycetota</taxon>
        <taxon>Actinomycetes</taxon>
        <taxon>Pseudonocardiales</taxon>
        <taxon>Pseudonocardiaceae</taxon>
        <taxon>Pseudonocardia</taxon>
    </lineage>
</organism>
<evidence type="ECO:0000313" key="6">
    <source>
        <dbReference type="EMBL" id="MFD1519673.1"/>
    </source>
</evidence>
<proteinExistence type="predicted"/>